<feature type="signal peptide" evidence="1">
    <location>
        <begin position="1"/>
        <end position="24"/>
    </location>
</feature>
<protein>
    <submittedName>
        <fullName evidence="2">CLUMA_CG001395, isoform A</fullName>
    </submittedName>
</protein>
<dbReference type="AlphaFoldDB" id="A0A1J1HHT8"/>
<dbReference type="Proteomes" id="UP000183832">
    <property type="component" value="Unassembled WGS sequence"/>
</dbReference>
<reference evidence="2 3" key="1">
    <citation type="submission" date="2015-04" db="EMBL/GenBank/DDBJ databases">
        <authorList>
            <person name="Syromyatnikov M.Y."/>
            <person name="Popov V.N."/>
        </authorList>
    </citation>
    <scope>NUCLEOTIDE SEQUENCE [LARGE SCALE GENOMIC DNA]</scope>
</reference>
<dbReference type="EMBL" id="CVRI01000004">
    <property type="protein sequence ID" value="CRK87599.1"/>
    <property type="molecule type" value="Genomic_DNA"/>
</dbReference>
<feature type="chain" id="PRO_5012995256" evidence="1">
    <location>
        <begin position="25"/>
        <end position="253"/>
    </location>
</feature>
<name>A0A1J1HHT8_9DIPT</name>
<evidence type="ECO:0000256" key="1">
    <source>
        <dbReference type="SAM" id="SignalP"/>
    </source>
</evidence>
<proteinExistence type="predicted"/>
<keyword evidence="3" id="KW-1185">Reference proteome</keyword>
<organism evidence="2 3">
    <name type="scientific">Clunio marinus</name>
    <dbReference type="NCBI Taxonomy" id="568069"/>
    <lineage>
        <taxon>Eukaryota</taxon>
        <taxon>Metazoa</taxon>
        <taxon>Ecdysozoa</taxon>
        <taxon>Arthropoda</taxon>
        <taxon>Hexapoda</taxon>
        <taxon>Insecta</taxon>
        <taxon>Pterygota</taxon>
        <taxon>Neoptera</taxon>
        <taxon>Endopterygota</taxon>
        <taxon>Diptera</taxon>
        <taxon>Nematocera</taxon>
        <taxon>Chironomoidea</taxon>
        <taxon>Chironomidae</taxon>
        <taxon>Clunio</taxon>
    </lineage>
</organism>
<accession>A0A1J1HHT8</accession>
<evidence type="ECO:0000313" key="2">
    <source>
        <dbReference type="EMBL" id="CRK87599.1"/>
    </source>
</evidence>
<gene>
    <name evidence="2" type="ORF">CLUMA_CG001395</name>
</gene>
<keyword evidence="1" id="KW-0732">Signal</keyword>
<sequence>MKHFHMIILFESLVLLTIFQPALTQENPVQALFAGFLRNLYFSRSSTTTDFNTVAQFLEAARGRKPDATYASHGRRNQFTDKIDKVHRDSQDNRLNDPTNIAPRLLQVLSNSLRDTLNRESHKKQKRKFNKMKIAILVLSLIVVATAAPQRFPPRGFRELEVAEPFPEEQRAAPNTSDLLSLLTRSLSSTGSSRIAPTRGGGDGGLLRLILQLAAGELGLNGLDERTDSVEQEVVLRNIIRAVTSLVGSALLS</sequence>
<evidence type="ECO:0000313" key="3">
    <source>
        <dbReference type="Proteomes" id="UP000183832"/>
    </source>
</evidence>